<proteinExistence type="predicted"/>
<evidence type="ECO:0000313" key="1">
    <source>
        <dbReference type="EMBL" id="JAD16516.1"/>
    </source>
</evidence>
<dbReference type="AlphaFoldDB" id="A0A0A8XRP6"/>
<reference evidence="1" key="1">
    <citation type="submission" date="2014-09" db="EMBL/GenBank/DDBJ databases">
        <authorList>
            <person name="Magalhaes I.L.F."/>
            <person name="Oliveira U."/>
            <person name="Santos F.R."/>
            <person name="Vidigal T.H.D.A."/>
            <person name="Brescovit A.D."/>
            <person name="Santos A.J."/>
        </authorList>
    </citation>
    <scope>NUCLEOTIDE SEQUENCE</scope>
    <source>
        <tissue evidence="1">Shoot tissue taken approximately 20 cm above the soil surface</tissue>
    </source>
</reference>
<reference evidence="1" key="2">
    <citation type="journal article" date="2015" name="Data Brief">
        <title>Shoot transcriptome of the giant reed, Arundo donax.</title>
        <authorList>
            <person name="Barrero R.A."/>
            <person name="Guerrero F.D."/>
            <person name="Moolhuijzen P."/>
            <person name="Goolsby J.A."/>
            <person name="Tidwell J."/>
            <person name="Bellgard S.E."/>
            <person name="Bellgard M.I."/>
        </authorList>
    </citation>
    <scope>NUCLEOTIDE SEQUENCE</scope>
    <source>
        <tissue evidence="1">Shoot tissue taken approximately 20 cm above the soil surface</tissue>
    </source>
</reference>
<sequence>MIYAEPKREKKEREIERKQECFLNRLW</sequence>
<organism evidence="1">
    <name type="scientific">Arundo donax</name>
    <name type="common">Giant reed</name>
    <name type="synonym">Donax arundinaceus</name>
    <dbReference type="NCBI Taxonomy" id="35708"/>
    <lineage>
        <taxon>Eukaryota</taxon>
        <taxon>Viridiplantae</taxon>
        <taxon>Streptophyta</taxon>
        <taxon>Embryophyta</taxon>
        <taxon>Tracheophyta</taxon>
        <taxon>Spermatophyta</taxon>
        <taxon>Magnoliopsida</taxon>
        <taxon>Liliopsida</taxon>
        <taxon>Poales</taxon>
        <taxon>Poaceae</taxon>
        <taxon>PACMAD clade</taxon>
        <taxon>Arundinoideae</taxon>
        <taxon>Arundineae</taxon>
        <taxon>Arundo</taxon>
    </lineage>
</organism>
<name>A0A0A8XRP6_ARUDO</name>
<protein>
    <submittedName>
        <fullName evidence="1">Uncharacterized protein</fullName>
    </submittedName>
</protein>
<accession>A0A0A8XRP6</accession>
<dbReference type="EMBL" id="GBRH01281379">
    <property type="protein sequence ID" value="JAD16516.1"/>
    <property type="molecule type" value="Transcribed_RNA"/>
</dbReference>